<dbReference type="EMBL" id="MDER01000086">
    <property type="protein sequence ID" value="ODP26533.1"/>
    <property type="molecule type" value="Genomic_DNA"/>
</dbReference>
<keyword evidence="1" id="KW-1133">Transmembrane helix</keyword>
<sequence>MKSKYLAGGSLAIMALGFIVTLFFPKTTLLLIIQGGFEAGLVGGIADWFAVTALFRHPLGIPIPHTSLLTRNRDKIIRSLISAMENELLNKESIENKLRQFRIFPFALSMLTRQLGKKKMRRELLNMMIPPIERLPLEPVATFIGKGLANYTQKADLQSAATTVLTNALNERYDEKALDHILKEVRTWAARPQSRDTMGKIAHEQLANINMGGLKGFAFQAFAGMMNEESLGSILQNMIISGVGKLQERDSEYREAIIRELRIQMFQVVDEEDNWLKIKDWTAELIQGEFANAFMMERLEELRRLLISMLEQERDGGGRHVFAIYRSIIRDLGKDPQKVAVWEDRLLQGIIRTVEKNHYRIGILVKENLDRMDDAALVYMLEEKVGQDLQWIRVNGAVCGFLVGIILSLVQLI</sequence>
<keyword evidence="1" id="KW-0472">Membrane</keyword>
<feature type="transmembrane region" description="Helical" evidence="1">
    <location>
        <begin position="30"/>
        <end position="55"/>
    </location>
</feature>
<dbReference type="STRING" id="1886670.PTI45_04373"/>
<gene>
    <name evidence="2" type="ORF">PTI45_04373</name>
</gene>
<dbReference type="PANTHER" id="PTHR38442">
    <property type="entry name" value="INNER MEMBRANE PROTEIN-RELATED"/>
    <property type="match status" value="1"/>
</dbReference>
<dbReference type="Pfam" id="PF04286">
    <property type="entry name" value="DUF445"/>
    <property type="match status" value="1"/>
</dbReference>
<keyword evidence="3" id="KW-1185">Reference proteome</keyword>
<dbReference type="Proteomes" id="UP000094578">
    <property type="component" value="Unassembled WGS sequence"/>
</dbReference>
<dbReference type="GO" id="GO:0005886">
    <property type="term" value="C:plasma membrane"/>
    <property type="evidence" value="ECO:0007669"/>
    <property type="project" value="TreeGrafter"/>
</dbReference>
<accession>A0A1E3KYQ0</accession>
<comment type="caution">
    <text evidence="2">The sequence shown here is derived from an EMBL/GenBank/DDBJ whole genome shotgun (WGS) entry which is preliminary data.</text>
</comment>
<name>A0A1E3KYQ0_9BACL</name>
<dbReference type="AlphaFoldDB" id="A0A1E3KYQ0"/>
<organism evidence="2 3">
    <name type="scientific">Paenibacillus nuruki</name>
    <dbReference type="NCBI Taxonomy" id="1886670"/>
    <lineage>
        <taxon>Bacteria</taxon>
        <taxon>Bacillati</taxon>
        <taxon>Bacillota</taxon>
        <taxon>Bacilli</taxon>
        <taxon>Bacillales</taxon>
        <taxon>Paenibacillaceae</taxon>
        <taxon>Paenibacillus</taxon>
    </lineage>
</organism>
<feature type="transmembrane region" description="Helical" evidence="1">
    <location>
        <begin position="5"/>
        <end position="24"/>
    </location>
</feature>
<dbReference type="PATRIC" id="fig|1886670.3.peg.4404"/>
<dbReference type="RefSeq" id="WP_069329671.1">
    <property type="nucleotide sequence ID" value="NZ_MDER01000086.1"/>
</dbReference>
<reference evidence="2 3" key="1">
    <citation type="submission" date="2016-08" db="EMBL/GenBank/DDBJ databases">
        <title>Genome sequencing of Paenibacillus sp. TI45-13ar, isolated from Korean traditional nuruk.</title>
        <authorList>
            <person name="Kim S.-J."/>
        </authorList>
    </citation>
    <scope>NUCLEOTIDE SEQUENCE [LARGE SCALE GENOMIC DNA]</scope>
    <source>
        <strain evidence="2 3">TI45-13ar</strain>
    </source>
</reference>
<protein>
    <submittedName>
        <fullName evidence="2">Uncharacterized protein</fullName>
    </submittedName>
</protein>
<keyword evidence="1" id="KW-0812">Transmembrane</keyword>
<proteinExistence type="predicted"/>
<evidence type="ECO:0000313" key="3">
    <source>
        <dbReference type="Proteomes" id="UP000094578"/>
    </source>
</evidence>
<evidence type="ECO:0000313" key="2">
    <source>
        <dbReference type="EMBL" id="ODP26533.1"/>
    </source>
</evidence>
<dbReference type="InterPro" id="IPR007383">
    <property type="entry name" value="DUF445"/>
</dbReference>
<dbReference type="PANTHER" id="PTHR38442:SF1">
    <property type="entry name" value="INNER MEMBRANE PROTEIN"/>
    <property type="match status" value="1"/>
</dbReference>
<evidence type="ECO:0000256" key="1">
    <source>
        <dbReference type="SAM" id="Phobius"/>
    </source>
</evidence>